<organism evidence="15 16">
    <name type="scientific">Owenia fusiformis</name>
    <name type="common">Polychaete worm</name>
    <dbReference type="NCBI Taxonomy" id="6347"/>
    <lineage>
        <taxon>Eukaryota</taxon>
        <taxon>Metazoa</taxon>
        <taxon>Spiralia</taxon>
        <taxon>Lophotrochozoa</taxon>
        <taxon>Annelida</taxon>
        <taxon>Polychaeta</taxon>
        <taxon>Sedentaria</taxon>
        <taxon>Canalipalpata</taxon>
        <taxon>Sabellida</taxon>
        <taxon>Oweniida</taxon>
        <taxon>Oweniidae</taxon>
        <taxon>Owenia</taxon>
    </lineage>
</organism>
<name>A0A8J1TI61_OWEFU</name>
<dbReference type="GO" id="GO:0035556">
    <property type="term" value="P:intracellular signal transduction"/>
    <property type="evidence" value="ECO:0007669"/>
    <property type="project" value="InterPro"/>
</dbReference>
<dbReference type="Pfam" id="PF07701">
    <property type="entry name" value="HNOBA"/>
    <property type="match status" value="1"/>
</dbReference>
<evidence type="ECO:0000256" key="4">
    <source>
        <dbReference type="ARBA" id="ARBA00022729"/>
    </source>
</evidence>
<dbReference type="SUPFAM" id="SSF56112">
    <property type="entry name" value="Protein kinase-like (PK-like)"/>
    <property type="match status" value="1"/>
</dbReference>
<keyword evidence="11 13" id="KW-0456">Lyase</keyword>
<keyword evidence="12 14" id="KW-0141">cGMP biosynthesis</keyword>
<evidence type="ECO:0000256" key="5">
    <source>
        <dbReference type="ARBA" id="ARBA00022741"/>
    </source>
</evidence>
<dbReference type="GO" id="GO:0004016">
    <property type="term" value="F:adenylate cyclase activity"/>
    <property type="evidence" value="ECO:0007669"/>
    <property type="project" value="TreeGrafter"/>
</dbReference>
<dbReference type="GO" id="GO:0001653">
    <property type="term" value="F:peptide receptor activity"/>
    <property type="evidence" value="ECO:0007669"/>
    <property type="project" value="TreeGrafter"/>
</dbReference>
<dbReference type="GO" id="GO:0005886">
    <property type="term" value="C:plasma membrane"/>
    <property type="evidence" value="ECO:0007669"/>
    <property type="project" value="TreeGrafter"/>
</dbReference>
<dbReference type="Gene3D" id="3.30.70.1230">
    <property type="entry name" value="Nucleotide cyclase"/>
    <property type="match status" value="1"/>
</dbReference>
<evidence type="ECO:0000313" key="15">
    <source>
        <dbReference type="EMBL" id="CAH1778209.1"/>
    </source>
</evidence>
<evidence type="ECO:0000256" key="12">
    <source>
        <dbReference type="ARBA" id="ARBA00023293"/>
    </source>
</evidence>
<evidence type="ECO:0000256" key="6">
    <source>
        <dbReference type="ARBA" id="ARBA00022989"/>
    </source>
</evidence>
<comment type="caution">
    <text evidence="15">The sequence shown here is derived from an EMBL/GenBank/DDBJ whole genome shotgun (WGS) entry which is preliminary data.</text>
</comment>
<dbReference type="PANTHER" id="PTHR11920">
    <property type="entry name" value="GUANYLYL CYCLASE"/>
    <property type="match status" value="1"/>
</dbReference>
<accession>A0A8J1TI61</accession>
<comment type="similarity">
    <text evidence="13">Belongs to the adenylyl cyclase class-4/guanylyl cyclase family.</text>
</comment>
<evidence type="ECO:0000256" key="3">
    <source>
        <dbReference type="ARBA" id="ARBA00022692"/>
    </source>
</evidence>
<dbReference type="Gene3D" id="1.10.510.10">
    <property type="entry name" value="Transferase(Phosphotransferase) domain 1"/>
    <property type="match status" value="1"/>
</dbReference>
<dbReference type="PROSITE" id="PS00452">
    <property type="entry name" value="GUANYLATE_CYCLASE_1"/>
    <property type="match status" value="1"/>
</dbReference>
<evidence type="ECO:0000256" key="13">
    <source>
        <dbReference type="RuleBase" id="RU000405"/>
    </source>
</evidence>
<evidence type="ECO:0000256" key="9">
    <source>
        <dbReference type="ARBA" id="ARBA00023170"/>
    </source>
</evidence>
<protein>
    <recommendedName>
        <fullName evidence="2 14">Guanylate cyclase</fullName>
        <ecNumber evidence="2 14">4.6.1.2</ecNumber>
    </recommendedName>
</protein>
<keyword evidence="4" id="KW-0732">Signal</keyword>
<keyword evidence="6" id="KW-1133">Transmembrane helix</keyword>
<evidence type="ECO:0000256" key="11">
    <source>
        <dbReference type="ARBA" id="ARBA00023239"/>
    </source>
</evidence>
<comment type="subcellular location">
    <subcellularLocation>
        <location evidence="1">Membrane</location>
        <topology evidence="1">Single-pass type I membrane protein</topology>
    </subcellularLocation>
</comment>
<dbReference type="GO" id="GO:0007168">
    <property type="term" value="P:receptor guanylyl cyclase signaling pathway"/>
    <property type="evidence" value="ECO:0007669"/>
    <property type="project" value="TreeGrafter"/>
</dbReference>
<dbReference type="InterPro" id="IPR001245">
    <property type="entry name" value="Ser-Thr/Tyr_kinase_cat_dom"/>
</dbReference>
<dbReference type="InterPro" id="IPR050401">
    <property type="entry name" value="Cyclic_nucleotide_synthase"/>
</dbReference>
<dbReference type="EMBL" id="CAIIXF020000002">
    <property type="protein sequence ID" value="CAH1778209.1"/>
    <property type="molecule type" value="Genomic_DNA"/>
</dbReference>
<evidence type="ECO:0000256" key="1">
    <source>
        <dbReference type="ARBA" id="ARBA00004479"/>
    </source>
</evidence>
<keyword evidence="9" id="KW-0675">Receptor</keyword>
<dbReference type="InterPro" id="IPR011645">
    <property type="entry name" value="HNOB_dom_associated"/>
</dbReference>
<keyword evidence="3" id="KW-0812">Transmembrane</keyword>
<keyword evidence="16" id="KW-1185">Reference proteome</keyword>
<dbReference type="Pfam" id="PF00211">
    <property type="entry name" value="Guanylate_cyc"/>
    <property type="match status" value="1"/>
</dbReference>
<dbReference type="PROSITE" id="PS50125">
    <property type="entry name" value="GUANYLATE_CYCLASE_2"/>
    <property type="match status" value="1"/>
</dbReference>
<dbReference type="GO" id="GO:0004672">
    <property type="term" value="F:protein kinase activity"/>
    <property type="evidence" value="ECO:0007669"/>
    <property type="project" value="InterPro"/>
</dbReference>
<dbReference type="InterPro" id="IPR000719">
    <property type="entry name" value="Prot_kinase_dom"/>
</dbReference>
<dbReference type="SMART" id="SM00044">
    <property type="entry name" value="CYCc"/>
    <property type="match status" value="1"/>
</dbReference>
<dbReference type="Pfam" id="PF07714">
    <property type="entry name" value="PK_Tyr_Ser-Thr"/>
    <property type="match status" value="1"/>
</dbReference>
<evidence type="ECO:0000313" key="16">
    <source>
        <dbReference type="Proteomes" id="UP000749559"/>
    </source>
</evidence>
<dbReference type="PANTHER" id="PTHR11920:SF501">
    <property type="entry name" value="GUANYLATE CYCLASE 32E"/>
    <property type="match status" value="1"/>
</dbReference>
<keyword evidence="7" id="KW-0342">GTP-binding</keyword>
<dbReference type="InterPro" id="IPR018297">
    <property type="entry name" value="A/G_cyclase_CS"/>
</dbReference>
<dbReference type="InterPro" id="IPR001054">
    <property type="entry name" value="A/G_cyclase"/>
</dbReference>
<dbReference type="PROSITE" id="PS50011">
    <property type="entry name" value="PROTEIN_KINASE_DOM"/>
    <property type="match status" value="1"/>
</dbReference>
<keyword evidence="5" id="KW-0547">Nucleotide-binding</keyword>
<dbReference type="OrthoDB" id="60033at2759"/>
<gene>
    <name evidence="15" type="ORF">OFUS_LOCUS5165</name>
</gene>
<proteinExistence type="inferred from homology"/>
<evidence type="ECO:0000256" key="7">
    <source>
        <dbReference type="ARBA" id="ARBA00023134"/>
    </source>
</evidence>
<dbReference type="Proteomes" id="UP000749559">
    <property type="component" value="Unassembled WGS sequence"/>
</dbReference>
<dbReference type="GO" id="GO:0005525">
    <property type="term" value="F:GTP binding"/>
    <property type="evidence" value="ECO:0007669"/>
    <property type="project" value="UniProtKB-KW"/>
</dbReference>
<evidence type="ECO:0000256" key="10">
    <source>
        <dbReference type="ARBA" id="ARBA00023180"/>
    </source>
</evidence>
<sequence>MDSSRIVKNDHSPPSGTQKGDVYSFAIILYEMMLCESPYTQWDFPPKEIVKRVARAENPPFRPTVPQDSGLNDIIKDLMYDSWQENPDFRPTVNEIKKQVMRMNKGKRVNIVDRMLVKMEAYANNLEEIVEQRTSQLIEEKKKTDKLLYRMLPAVVADVLKQGKTVAPEMVDSCTVFFSDIVGFTTLSSKSTPFQIVKFLNDLYTMFDEIIEMFDVYKVETIGDAYMVVSGIPVRNGDRHIVEIANMSLHLLSSILKFKISHVPGKELKARIGINTGPCAAGVVGHTMPRYCLFGDTVNMASMMESTGLPSKIQLSLSAHKALKMHMGYKTSERGAIEVKGKGTVVTYWLEGHRYFHRPLPVCIDEEETYTRKEINNVMINFN</sequence>
<dbReference type="FunFam" id="3.30.70.1230:FF:000004">
    <property type="entry name" value="Guanylate cyclase"/>
    <property type="match status" value="1"/>
</dbReference>
<dbReference type="AlphaFoldDB" id="A0A8J1TI61"/>
<comment type="catalytic activity">
    <reaction evidence="14">
        <text>GTP = 3',5'-cyclic GMP + diphosphate</text>
        <dbReference type="Rhea" id="RHEA:13665"/>
        <dbReference type="ChEBI" id="CHEBI:33019"/>
        <dbReference type="ChEBI" id="CHEBI:37565"/>
        <dbReference type="ChEBI" id="CHEBI:57746"/>
        <dbReference type="EC" id="4.6.1.2"/>
    </reaction>
</comment>
<keyword evidence="10" id="KW-0325">Glycoprotein</keyword>
<dbReference type="EC" id="4.6.1.2" evidence="2 14"/>
<dbReference type="InterPro" id="IPR029787">
    <property type="entry name" value="Nucleotide_cyclase"/>
</dbReference>
<reference evidence="15" key="1">
    <citation type="submission" date="2022-03" db="EMBL/GenBank/DDBJ databases">
        <authorList>
            <person name="Martin C."/>
        </authorList>
    </citation>
    <scope>NUCLEOTIDE SEQUENCE</scope>
</reference>
<dbReference type="SUPFAM" id="SSF55073">
    <property type="entry name" value="Nucleotide cyclase"/>
    <property type="match status" value="1"/>
</dbReference>
<evidence type="ECO:0000256" key="14">
    <source>
        <dbReference type="RuleBase" id="RU003431"/>
    </source>
</evidence>
<dbReference type="CDD" id="cd07302">
    <property type="entry name" value="CHD"/>
    <property type="match status" value="1"/>
</dbReference>
<keyword evidence="8" id="KW-0472">Membrane</keyword>
<dbReference type="GO" id="GO:0004383">
    <property type="term" value="F:guanylate cyclase activity"/>
    <property type="evidence" value="ECO:0007669"/>
    <property type="project" value="UniProtKB-EC"/>
</dbReference>
<dbReference type="InterPro" id="IPR011009">
    <property type="entry name" value="Kinase-like_dom_sf"/>
</dbReference>
<evidence type="ECO:0000256" key="2">
    <source>
        <dbReference type="ARBA" id="ARBA00012202"/>
    </source>
</evidence>
<dbReference type="GO" id="GO:0005524">
    <property type="term" value="F:ATP binding"/>
    <property type="evidence" value="ECO:0007669"/>
    <property type="project" value="InterPro"/>
</dbReference>
<evidence type="ECO:0000256" key="8">
    <source>
        <dbReference type="ARBA" id="ARBA00023136"/>
    </source>
</evidence>